<protein>
    <recommendedName>
        <fullName evidence="3">DUF4025 domain-containing protein</fullName>
    </recommendedName>
</protein>
<name>A0ABQ1ZV70_9BACL</name>
<evidence type="ECO:0008006" key="3">
    <source>
        <dbReference type="Google" id="ProtNLM"/>
    </source>
</evidence>
<proteinExistence type="predicted"/>
<evidence type="ECO:0000313" key="1">
    <source>
        <dbReference type="EMBL" id="GGH80178.1"/>
    </source>
</evidence>
<reference evidence="2" key="1">
    <citation type="journal article" date="2019" name="Int. J. Syst. Evol. Microbiol.">
        <title>The Global Catalogue of Microorganisms (GCM) 10K type strain sequencing project: providing services to taxonomists for standard genome sequencing and annotation.</title>
        <authorList>
            <consortium name="The Broad Institute Genomics Platform"/>
            <consortium name="The Broad Institute Genome Sequencing Center for Infectious Disease"/>
            <person name="Wu L."/>
            <person name="Ma J."/>
        </authorList>
    </citation>
    <scope>NUCLEOTIDE SEQUENCE [LARGE SCALE GENOMIC DNA]</scope>
    <source>
        <strain evidence="2">CCM 8702</strain>
    </source>
</reference>
<comment type="caution">
    <text evidence="1">The sequence shown here is derived from an EMBL/GenBank/DDBJ whole genome shotgun (WGS) entry which is preliminary data.</text>
</comment>
<gene>
    <name evidence="1" type="ORF">GCM10007362_28090</name>
</gene>
<accession>A0ABQ1ZV70</accession>
<keyword evidence="2" id="KW-1185">Reference proteome</keyword>
<dbReference type="Proteomes" id="UP000605427">
    <property type="component" value="Unassembled WGS sequence"/>
</dbReference>
<dbReference type="EMBL" id="BMDD01000003">
    <property type="protein sequence ID" value="GGH80178.1"/>
    <property type="molecule type" value="Genomic_DNA"/>
</dbReference>
<organism evidence="1 2">
    <name type="scientific">Saccharibacillus endophyticus</name>
    <dbReference type="NCBI Taxonomy" id="2060666"/>
    <lineage>
        <taxon>Bacteria</taxon>
        <taxon>Bacillati</taxon>
        <taxon>Bacillota</taxon>
        <taxon>Bacilli</taxon>
        <taxon>Bacillales</taxon>
        <taxon>Paenibacillaceae</taxon>
        <taxon>Saccharibacillus</taxon>
    </lineage>
</organism>
<sequence length="64" mass="7340">MAQKPIDYYLRNIGKGTQAKDEKTPVIKTKSVLEGADSMITTRTEHFTQSSEIREEKKLKPEED</sequence>
<evidence type="ECO:0000313" key="2">
    <source>
        <dbReference type="Proteomes" id="UP000605427"/>
    </source>
</evidence>
<dbReference type="RefSeq" id="WP_172244488.1">
    <property type="nucleotide sequence ID" value="NZ_BMDD01000003.1"/>
</dbReference>